<dbReference type="InterPro" id="IPR018108">
    <property type="entry name" value="MCP_transmembrane"/>
</dbReference>
<dbReference type="EMBL" id="JAUCMV010000005">
    <property type="protein sequence ID" value="KAK0395258.1"/>
    <property type="molecule type" value="Genomic_DNA"/>
</dbReference>
<proteinExistence type="inferred from homology"/>
<dbReference type="PANTHER" id="PTHR10780:SF18">
    <property type="entry name" value="LD43650P"/>
    <property type="match status" value="1"/>
</dbReference>
<keyword evidence="4" id="KW-0677">Repeat</keyword>
<accession>A0AA39GX98</accession>
<keyword evidence="8 9" id="KW-0472">Membrane</keyword>
<keyword evidence="7" id="KW-0496">Mitochondrion</keyword>
<evidence type="ECO:0000256" key="7">
    <source>
        <dbReference type="ARBA" id="ARBA00023128"/>
    </source>
</evidence>
<comment type="caution">
    <text evidence="11">The sequence shown here is derived from an EMBL/GenBank/DDBJ whole genome shotgun (WGS) entry which is preliminary data.</text>
</comment>
<keyword evidence="3 9" id="KW-0812">Transmembrane</keyword>
<reference evidence="11" key="1">
    <citation type="submission" date="2023-06" db="EMBL/GenBank/DDBJ databases">
        <title>Genomic analysis of the entomopathogenic nematode Steinernema hermaphroditum.</title>
        <authorList>
            <person name="Schwarz E.M."/>
            <person name="Heppert J.K."/>
            <person name="Baniya A."/>
            <person name="Schwartz H.T."/>
            <person name="Tan C.-H."/>
            <person name="Antoshechkin I."/>
            <person name="Sternberg P.W."/>
            <person name="Goodrich-Blair H."/>
            <person name="Dillman A.R."/>
        </authorList>
    </citation>
    <scope>NUCLEOTIDE SEQUENCE</scope>
    <source>
        <strain evidence="11">PS9179</strain>
        <tissue evidence="11">Whole animal</tissue>
    </source>
</reference>
<evidence type="ECO:0000256" key="6">
    <source>
        <dbReference type="ARBA" id="ARBA00022989"/>
    </source>
</evidence>
<comment type="subcellular location">
    <subcellularLocation>
        <location evidence="1">Mitochondrion outer membrane</location>
        <topology evidence="1">Multi-pass membrane protein</topology>
    </subcellularLocation>
</comment>
<dbReference type="Gene3D" id="1.50.40.10">
    <property type="entry name" value="Mitochondrial carrier domain"/>
    <property type="match status" value="1"/>
</dbReference>
<name>A0AA39GX98_9BILA</name>
<evidence type="ECO:0000256" key="8">
    <source>
        <dbReference type="ARBA" id="ARBA00023136"/>
    </source>
</evidence>
<evidence type="ECO:0000256" key="4">
    <source>
        <dbReference type="ARBA" id="ARBA00022737"/>
    </source>
</evidence>
<dbReference type="InterPro" id="IPR023395">
    <property type="entry name" value="MCP_dom_sf"/>
</dbReference>
<dbReference type="PROSITE" id="PS50920">
    <property type="entry name" value="SOLCAR"/>
    <property type="match status" value="1"/>
</dbReference>
<dbReference type="AlphaFoldDB" id="A0AA39GX98"/>
<keyword evidence="5" id="KW-1000">Mitochondrion outer membrane</keyword>
<protein>
    <recommendedName>
        <fullName evidence="13">Mitochondrial carrier protein</fullName>
    </recommendedName>
</protein>
<evidence type="ECO:0000256" key="3">
    <source>
        <dbReference type="ARBA" id="ARBA00022692"/>
    </source>
</evidence>
<evidence type="ECO:0000256" key="1">
    <source>
        <dbReference type="ARBA" id="ARBA00004374"/>
    </source>
</evidence>
<gene>
    <name evidence="11" type="ORF">QR680_001189</name>
</gene>
<feature type="region of interest" description="Disordered" evidence="10">
    <location>
        <begin position="1"/>
        <end position="23"/>
    </location>
</feature>
<evidence type="ECO:0000256" key="2">
    <source>
        <dbReference type="ARBA" id="ARBA00006375"/>
    </source>
</evidence>
<dbReference type="PANTHER" id="PTHR10780">
    <property type="entry name" value="MITOCHONDRIAL CARRIER HOMOLOG"/>
    <property type="match status" value="1"/>
</dbReference>
<dbReference type="SUPFAM" id="SSF103506">
    <property type="entry name" value="Mitochondrial carrier"/>
    <property type="match status" value="1"/>
</dbReference>
<comment type="similarity">
    <text evidence="2">Belongs to the mitochondrial carrier (TC 2.A.29) family.</text>
</comment>
<evidence type="ECO:0000313" key="11">
    <source>
        <dbReference type="EMBL" id="KAK0395258.1"/>
    </source>
</evidence>
<dbReference type="Proteomes" id="UP001175271">
    <property type="component" value="Unassembled WGS sequence"/>
</dbReference>
<feature type="repeat" description="Solcar" evidence="9">
    <location>
        <begin position="151"/>
        <end position="239"/>
    </location>
</feature>
<keyword evidence="6" id="KW-1133">Transmembrane helix</keyword>
<organism evidence="11 12">
    <name type="scientific">Steinernema hermaphroditum</name>
    <dbReference type="NCBI Taxonomy" id="289476"/>
    <lineage>
        <taxon>Eukaryota</taxon>
        <taxon>Metazoa</taxon>
        <taxon>Ecdysozoa</taxon>
        <taxon>Nematoda</taxon>
        <taxon>Chromadorea</taxon>
        <taxon>Rhabditida</taxon>
        <taxon>Tylenchina</taxon>
        <taxon>Panagrolaimomorpha</taxon>
        <taxon>Strongyloidoidea</taxon>
        <taxon>Steinernematidae</taxon>
        <taxon>Steinernema</taxon>
    </lineage>
</organism>
<evidence type="ECO:0000256" key="10">
    <source>
        <dbReference type="SAM" id="MobiDB-lite"/>
    </source>
</evidence>
<evidence type="ECO:0000256" key="9">
    <source>
        <dbReference type="PROSITE-ProRule" id="PRU00282"/>
    </source>
</evidence>
<dbReference type="GO" id="GO:0005741">
    <property type="term" value="C:mitochondrial outer membrane"/>
    <property type="evidence" value="ECO:0007669"/>
    <property type="project" value="UniProtKB-SubCell"/>
</dbReference>
<evidence type="ECO:0008006" key="13">
    <source>
        <dbReference type="Google" id="ProtNLM"/>
    </source>
</evidence>
<keyword evidence="12" id="KW-1185">Reference proteome</keyword>
<evidence type="ECO:0000256" key="5">
    <source>
        <dbReference type="ARBA" id="ARBA00022787"/>
    </source>
</evidence>
<evidence type="ECO:0000313" key="12">
    <source>
        <dbReference type="Proteomes" id="UP001175271"/>
    </source>
</evidence>
<sequence>MSDDEAPAVPDPYAQQHHEDELEDNEGNKLIKKLVVHSAVMAVIHPQLTLKTLFQLGFEPYPLVHCRKFVYFGREAFFLPNAFIYGRYLARDFGLSVLYTGFESSVFAKVANTFVAAQMNKYLDEYYPNLGGAPENLGKGHSKLSHHEAFRAMFRHAIRTTIKNSIGIVVSRPFTVIAVRKIAQLVGGEAKYTTLPQCILCIGREEGPAGYFSGLIPAILSDAVRIWAVFGICFAVERAVIHVQRKKYFNDNQHTTKALKVVRRLTTFMAPYAVVRLSDPYSVVSTVMATVGSGLAVSMLPYSPTYELWQDAYEYLRPNGLKRGATLFFRQQQGAVSVGRNNLLYANNKHFA</sequence>